<dbReference type="OrthoDB" id="5345571at2759"/>
<evidence type="ECO:0000256" key="1">
    <source>
        <dbReference type="SAM" id="MobiDB-lite"/>
    </source>
</evidence>
<feature type="compositionally biased region" description="Low complexity" evidence="1">
    <location>
        <begin position="192"/>
        <end position="206"/>
    </location>
</feature>
<name>A0A9W9HSJ2_9EURO</name>
<protein>
    <submittedName>
        <fullName evidence="4">Uncharacterized protein</fullName>
    </submittedName>
</protein>
<feature type="domain" description="PH" evidence="3">
    <location>
        <begin position="409"/>
        <end position="520"/>
    </location>
</feature>
<evidence type="ECO:0000259" key="2">
    <source>
        <dbReference type="Pfam" id="PF23074"/>
    </source>
</evidence>
<evidence type="ECO:0000313" key="4">
    <source>
        <dbReference type="EMBL" id="KAJ5155555.1"/>
    </source>
</evidence>
<evidence type="ECO:0000313" key="5">
    <source>
        <dbReference type="Proteomes" id="UP001146351"/>
    </source>
</evidence>
<reference evidence="4" key="2">
    <citation type="journal article" date="2023" name="IMA Fungus">
        <title>Comparative genomic study of the Penicillium genus elucidates a diverse pangenome and 15 lateral gene transfer events.</title>
        <authorList>
            <person name="Petersen C."/>
            <person name="Sorensen T."/>
            <person name="Nielsen M.R."/>
            <person name="Sondergaard T.E."/>
            <person name="Sorensen J.L."/>
            <person name="Fitzpatrick D.A."/>
            <person name="Frisvad J.C."/>
            <person name="Nielsen K.L."/>
        </authorList>
    </citation>
    <scope>NUCLEOTIDE SEQUENCE</scope>
    <source>
        <strain evidence="4">IBT 21917</strain>
    </source>
</reference>
<dbReference type="EMBL" id="JAPQKO010000006">
    <property type="protein sequence ID" value="KAJ5155555.1"/>
    <property type="molecule type" value="Genomic_DNA"/>
</dbReference>
<gene>
    <name evidence="4" type="ORF">N7492_008358</name>
</gene>
<evidence type="ECO:0000259" key="3">
    <source>
        <dbReference type="Pfam" id="PF23076"/>
    </source>
</evidence>
<feature type="compositionally biased region" description="Low complexity" evidence="1">
    <location>
        <begin position="226"/>
        <end position="241"/>
    </location>
</feature>
<dbReference type="Pfam" id="PF23074">
    <property type="entry name" value="PH_FT_N"/>
    <property type="match status" value="1"/>
</dbReference>
<reference evidence="4" key="1">
    <citation type="submission" date="2022-11" db="EMBL/GenBank/DDBJ databases">
        <authorList>
            <person name="Petersen C."/>
        </authorList>
    </citation>
    <scope>NUCLEOTIDE SEQUENCE</scope>
    <source>
        <strain evidence="4">IBT 21917</strain>
    </source>
</reference>
<organism evidence="4 5">
    <name type="scientific">Penicillium capsulatum</name>
    <dbReference type="NCBI Taxonomy" id="69766"/>
    <lineage>
        <taxon>Eukaryota</taxon>
        <taxon>Fungi</taxon>
        <taxon>Dikarya</taxon>
        <taxon>Ascomycota</taxon>
        <taxon>Pezizomycotina</taxon>
        <taxon>Eurotiomycetes</taxon>
        <taxon>Eurotiomycetidae</taxon>
        <taxon>Eurotiales</taxon>
        <taxon>Aspergillaceae</taxon>
        <taxon>Penicillium</taxon>
    </lineage>
</organism>
<accession>A0A9W9HSJ2</accession>
<sequence length="525" mass="59130">MALRTSADEHSTEVTGLISDLYAISSSLSSLEDLSKDARYRRNWSRIHSDLELVRSSLKYTIEDIFDFFGRLNGADSPPETFKRVWVSMGRFFWDESQYSLATRFAKYKTFLRELGDLVKDRGHDSPLLAGFRSGVKSLLAVQEKRLVPSLSRLSLGRNPPSSGSAAEPISPVSDRRRNDRRRRRSYERTRPPGLSPQSPLSPVSGTFSDVPPSVPEAPGSPLTGSASATTNTSTNASTSTSIQPDVIQYHWIKDVFTGYDTETPLPPSREKAGCFDDPHTNIKQVLREQGFERILQLAFNDAMEMTVYFYLREKDHRARIVCKVPHPTRPSEYYCLPLNMLEIIRSGSCLQLCRRRNGGSELVLWATLKFTDIESMVVFFCSFLALRSQDAGKPVVNIRDHELEGEDELYGGQIIDDDYPHALRVYQDTITGAVRLQASVHLSDMDRTPVWTAFVTPHLGRRGWLRLSGPKTVVVRDLNPIIMMSADDYNPPQLETGEHVLKFTSRGDADAFLDTMEEAAMTFS</sequence>
<dbReference type="InterPro" id="IPR057081">
    <property type="entry name" value="PH_N"/>
</dbReference>
<dbReference type="Proteomes" id="UP001146351">
    <property type="component" value="Unassembled WGS sequence"/>
</dbReference>
<keyword evidence="5" id="KW-1185">Reference proteome</keyword>
<dbReference type="Pfam" id="PF23076">
    <property type="entry name" value="PH_FT_C"/>
    <property type="match status" value="1"/>
</dbReference>
<comment type="caution">
    <text evidence="4">The sequence shown here is derived from an EMBL/GenBank/DDBJ whole genome shotgun (WGS) entry which is preliminary data.</text>
</comment>
<dbReference type="InterPro" id="IPR057082">
    <property type="entry name" value="PH_C"/>
</dbReference>
<dbReference type="AlphaFoldDB" id="A0A9W9HSJ2"/>
<feature type="region of interest" description="Disordered" evidence="1">
    <location>
        <begin position="153"/>
        <end position="241"/>
    </location>
</feature>
<proteinExistence type="predicted"/>
<feature type="domain" description="PH" evidence="2">
    <location>
        <begin position="282"/>
        <end position="407"/>
    </location>
</feature>